<proteinExistence type="predicted"/>
<dbReference type="GO" id="GO:0003700">
    <property type="term" value="F:DNA-binding transcription factor activity"/>
    <property type="evidence" value="ECO:0007669"/>
    <property type="project" value="InterPro"/>
</dbReference>
<feature type="region of interest" description="Disordered" evidence="4">
    <location>
        <begin position="163"/>
        <end position="186"/>
    </location>
</feature>
<sequence>MEDVWKDINVPSLQGEDPPFTNFQGVKLQDFLDQPFAENNHHSSTATHDFNLNSYPNFNFDQPSLSTSSNATPFEDFGSNSDNKKRLNDHVENVGDRRHKRMLKNRESAARSRARKQECICPLLPFALYLSYQNAYRYELEGEIEILRQENERLKKQQEINLSLESLKEAPPPPTKKNPLCRSSTV</sequence>
<gene>
    <name evidence="6" type="ORF">POM88_014947</name>
</gene>
<keyword evidence="2" id="KW-0238">DNA-binding</keyword>
<dbReference type="Gene3D" id="1.20.5.170">
    <property type="match status" value="1"/>
</dbReference>
<feature type="compositionally biased region" description="Basic and acidic residues" evidence="4">
    <location>
        <begin position="82"/>
        <end position="96"/>
    </location>
</feature>
<dbReference type="SMART" id="SM00338">
    <property type="entry name" value="BRLZ"/>
    <property type="match status" value="1"/>
</dbReference>
<organism evidence="6 7">
    <name type="scientific">Heracleum sosnowskyi</name>
    <dbReference type="NCBI Taxonomy" id="360622"/>
    <lineage>
        <taxon>Eukaryota</taxon>
        <taxon>Viridiplantae</taxon>
        <taxon>Streptophyta</taxon>
        <taxon>Embryophyta</taxon>
        <taxon>Tracheophyta</taxon>
        <taxon>Spermatophyta</taxon>
        <taxon>Magnoliopsida</taxon>
        <taxon>eudicotyledons</taxon>
        <taxon>Gunneridae</taxon>
        <taxon>Pentapetalae</taxon>
        <taxon>asterids</taxon>
        <taxon>campanulids</taxon>
        <taxon>Apiales</taxon>
        <taxon>Apiaceae</taxon>
        <taxon>Apioideae</taxon>
        <taxon>apioid superclade</taxon>
        <taxon>Tordylieae</taxon>
        <taxon>Tordyliinae</taxon>
        <taxon>Heracleum</taxon>
    </lineage>
</organism>
<evidence type="ECO:0000313" key="7">
    <source>
        <dbReference type="Proteomes" id="UP001237642"/>
    </source>
</evidence>
<evidence type="ECO:0000313" key="6">
    <source>
        <dbReference type="EMBL" id="KAK1386769.1"/>
    </source>
</evidence>
<dbReference type="PROSITE" id="PS00036">
    <property type="entry name" value="BZIP_BASIC"/>
    <property type="match status" value="1"/>
</dbReference>
<dbReference type="GO" id="GO:0045893">
    <property type="term" value="P:positive regulation of DNA-templated transcription"/>
    <property type="evidence" value="ECO:0007669"/>
    <property type="project" value="InterPro"/>
</dbReference>
<evidence type="ECO:0000256" key="3">
    <source>
        <dbReference type="ARBA" id="ARBA00023242"/>
    </source>
</evidence>
<dbReference type="PANTHER" id="PTHR22952">
    <property type="entry name" value="CAMP-RESPONSE ELEMENT BINDING PROTEIN-RELATED"/>
    <property type="match status" value="1"/>
</dbReference>
<dbReference type="AlphaFoldDB" id="A0AAD8IIY6"/>
<evidence type="ECO:0000256" key="2">
    <source>
        <dbReference type="ARBA" id="ARBA00023125"/>
    </source>
</evidence>
<keyword evidence="7" id="KW-1185">Reference proteome</keyword>
<dbReference type="InterPro" id="IPR004827">
    <property type="entry name" value="bZIP"/>
</dbReference>
<accession>A0AAD8IIY6</accession>
<feature type="region of interest" description="Disordered" evidence="4">
    <location>
        <begin position="1"/>
        <end position="21"/>
    </location>
</feature>
<dbReference type="SUPFAM" id="SSF57959">
    <property type="entry name" value="Leucine zipper domain"/>
    <property type="match status" value="1"/>
</dbReference>
<dbReference type="EMBL" id="JAUIZM010000004">
    <property type="protein sequence ID" value="KAK1386769.1"/>
    <property type="molecule type" value="Genomic_DNA"/>
</dbReference>
<evidence type="ECO:0000256" key="1">
    <source>
        <dbReference type="ARBA" id="ARBA00004123"/>
    </source>
</evidence>
<evidence type="ECO:0000256" key="4">
    <source>
        <dbReference type="SAM" id="MobiDB-lite"/>
    </source>
</evidence>
<dbReference type="PANTHER" id="PTHR22952:SF433">
    <property type="entry name" value="PROTEIN FD"/>
    <property type="match status" value="1"/>
</dbReference>
<comment type="subcellular location">
    <subcellularLocation>
        <location evidence="1">Nucleus</location>
    </subcellularLocation>
</comment>
<name>A0AAD8IIY6_9APIA</name>
<protein>
    <submittedName>
        <fullName evidence="6">BZIP domain-containing protein</fullName>
    </submittedName>
</protein>
<evidence type="ECO:0000259" key="5">
    <source>
        <dbReference type="PROSITE" id="PS00036"/>
    </source>
</evidence>
<dbReference type="Proteomes" id="UP001237642">
    <property type="component" value="Unassembled WGS sequence"/>
</dbReference>
<feature type="domain" description="BZIP" evidence="5">
    <location>
        <begin position="100"/>
        <end position="115"/>
    </location>
</feature>
<reference evidence="6" key="2">
    <citation type="submission" date="2023-05" db="EMBL/GenBank/DDBJ databases">
        <authorList>
            <person name="Schelkunov M.I."/>
        </authorList>
    </citation>
    <scope>NUCLEOTIDE SEQUENCE</scope>
    <source>
        <strain evidence="6">Hsosn_3</strain>
        <tissue evidence="6">Leaf</tissue>
    </source>
</reference>
<dbReference type="GO" id="GO:0005634">
    <property type="term" value="C:nucleus"/>
    <property type="evidence" value="ECO:0007669"/>
    <property type="project" value="UniProtKB-SubCell"/>
</dbReference>
<feature type="compositionally biased region" description="Polar residues" evidence="4">
    <location>
        <begin position="63"/>
        <end position="72"/>
    </location>
</feature>
<dbReference type="CDD" id="cd14707">
    <property type="entry name" value="bZIP_plant_BZIP46"/>
    <property type="match status" value="1"/>
</dbReference>
<dbReference type="Pfam" id="PF00170">
    <property type="entry name" value="bZIP_1"/>
    <property type="match status" value="1"/>
</dbReference>
<dbReference type="InterPro" id="IPR043452">
    <property type="entry name" value="BZIP46-like"/>
</dbReference>
<dbReference type="InterPro" id="IPR046347">
    <property type="entry name" value="bZIP_sf"/>
</dbReference>
<feature type="region of interest" description="Disordered" evidence="4">
    <location>
        <begin position="63"/>
        <end position="109"/>
    </location>
</feature>
<comment type="caution">
    <text evidence="6">The sequence shown here is derived from an EMBL/GenBank/DDBJ whole genome shotgun (WGS) entry which is preliminary data.</text>
</comment>
<dbReference type="GO" id="GO:0003677">
    <property type="term" value="F:DNA binding"/>
    <property type="evidence" value="ECO:0007669"/>
    <property type="project" value="UniProtKB-KW"/>
</dbReference>
<keyword evidence="3" id="KW-0539">Nucleus</keyword>
<reference evidence="6" key="1">
    <citation type="submission" date="2023-02" db="EMBL/GenBank/DDBJ databases">
        <title>Genome of toxic invasive species Heracleum sosnowskyi carries increased number of genes despite the absence of recent whole-genome duplications.</title>
        <authorList>
            <person name="Schelkunov M."/>
            <person name="Shtratnikova V."/>
            <person name="Makarenko M."/>
            <person name="Klepikova A."/>
            <person name="Omelchenko D."/>
            <person name="Novikova G."/>
            <person name="Obukhova E."/>
            <person name="Bogdanov V."/>
            <person name="Penin A."/>
            <person name="Logacheva M."/>
        </authorList>
    </citation>
    <scope>NUCLEOTIDE SEQUENCE</scope>
    <source>
        <strain evidence="6">Hsosn_3</strain>
        <tissue evidence="6">Leaf</tissue>
    </source>
</reference>